<proteinExistence type="predicted"/>
<comment type="caution">
    <text evidence="3">The sequence shown here is derived from an EMBL/GenBank/DDBJ whole genome shotgun (WGS) entry which is preliminary data.</text>
</comment>
<protein>
    <submittedName>
        <fullName evidence="3">FAD-dependent oxidoreductase</fullName>
    </submittedName>
</protein>
<accession>A0A9D1QDC0</accession>
<dbReference type="PANTHER" id="PTHR42842">
    <property type="entry name" value="FAD/NAD(P)-BINDING OXIDOREDUCTASE"/>
    <property type="match status" value="1"/>
</dbReference>
<dbReference type="InterPro" id="IPR023753">
    <property type="entry name" value="FAD/NAD-binding_dom"/>
</dbReference>
<dbReference type="Proteomes" id="UP000823926">
    <property type="component" value="Unassembled WGS sequence"/>
</dbReference>
<dbReference type="InterPro" id="IPR028348">
    <property type="entry name" value="FAD-binding_protein"/>
</dbReference>
<reference evidence="3" key="2">
    <citation type="submission" date="2021-04" db="EMBL/GenBank/DDBJ databases">
        <authorList>
            <person name="Gilroy R."/>
        </authorList>
    </citation>
    <scope>NUCLEOTIDE SEQUENCE</scope>
    <source>
        <strain evidence="3">ChiBcec15-1070</strain>
    </source>
</reference>
<dbReference type="InterPro" id="IPR036188">
    <property type="entry name" value="FAD/NAD-bd_sf"/>
</dbReference>
<reference evidence="3" key="1">
    <citation type="journal article" date="2021" name="PeerJ">
        <title>Extensive microbial diversity within the chicken gut microbiome revealed by metagenomics and culture.</title>
        <authorList>
            <person name="Gilroy R."/>
            <person name="Ravi A."/>
            <person name="Getino M."/>
            <person name="Pursley I."/>
            <person name="Horton D.L."/>
            <person name="Alikhan N.F."/>
            <person name="Baker D."/>
            <person name="Gharbi K."/>
            <person name="Hall N."/>
            <person name="Watson M."/>
            <person name="Adriaenssens E.M."/>
            <person name="Foster-Nyarko E."/>
            <person name="Jarju S."/>
            <person name="Secka A."/>
            <person name="Antonio M."/>
            <person name="Oren A."/>
            <person name="Chaudhuri R.R."/>
            <person name="La Ragione R."/>
            <person name="Hildebrand F."/>
            <person name="Pallen M.J."/>
        </authorList>
    </citation>
    <scope>NUCLEOTIDE SEQUENCE</scope>
    <source>
        <strain evidence="3">ChiBcec15-1070</strain>
    </source>
</reference>
<dbReference type="PRINTS" id="PR00419">
    <property type="entry name" value="ADXRDTASE"/>
</dbReference>
<dbReference type="InterPro" id="IPR049516">
    <property type="entry name" value="FAD-depend_C"/>
</dbReference>
<evidence type="ECO:0000259" key="1">
    <source>
        <dbReference type="Pfam" id="PF07992"/>
    </source>
</evidence>
<dbReference type="Pfam" id="PF07992">
    <property type="entry name" value="Pyr_redox_2"/>
    <property type="match status" value="1"/>
</dbReference>
<organism evidence="3 4">
    <name type="scientific">Candidatus Rikenella faecigallinarum</name>
    <dbReference type="NCBI Taxonomy" id="2838745"/>
    <lineage>
        <taxon>Bacteria</taxon>
        <taxon>Pseudomonadati</taxon>
        <taxon>Bacteroidota</taxon>
        <taxon>Bacteroidia</taxon>
        <taxon>Bacteroidales</taxon>
        <taxon>Rikenellaceae</taxon>
        <taxon>Rikenella</taxon>
    </lineage>
</organism>
<dbReference type="Gene3D" id="3.50.50.60">
    <property type="entry name" value="FAD/NAD(P)-binding domain"/>
    <property type="match status" value="2"/>
</dbReference>
<dbReference type="SUPFAM" id="SSF51905">
    <property type="entry name" value="FAD/NAD(P)-binding domain"/>
    <property type="match status" value="1"/>
</dbReference>
<dbReference type="EMBL" id="DXHL01000006">
    <property type="protein sequence ID" value="HIW10140.1"/>
    <property type="molecule type" value="Genomic_DNA"/>
</dbReference>
<evidence type="ECO:0000313" key="3">
    <source>
        <dbReference type="EMBL" id="HIW10140.1"/>
    </source>
</evidence>
<dbReference type="AlphaFoldDB" id="A0A9D1QDC0"/>
<name>A0A9D1QDC0_9BACT</name>
<gene>
    <name evidence="3" type="ORF">H9888_01440</name>
</gene>
<evidence type="ECO:0000259" key="2">
    <source>
        <dbReference type="Pfam" id="PF21688"/>
    </source>
</evidence>
<evidence type="ECO:0000313" key="4">
    <source>
        <dbReference type="Proteomes" id="UP000823926"/>
    </source>
</evidence>
<dbReference type="GO" id="GO:0016491">
    <property type="term" value="F:oxidoreductase activity"/>
    <property type="evidence" value="ECO:0007669"/>
    <property type="project" value="InterPro"/>
</dbReference>
<feature type="domain" description="FAD-dependent protein C-terminal" evidence="2">
    <location>
        <begin position="278"/>
        <end position="483"/>
    </location>
</feature>
<sequence>MPQLVEIVLTPRDAAHEATWTAAALRMAGVAPEEAACCRVVRRSIDARRHATGIRGVRVNMAVEVWKDSEGRPDPVHFEWGDVSGVPASREVVVVGAGPAGLFAALELIEHGFRPIVLERGKDVSLRKSDIAAIQRNERVNPDSNYAFGEGGAGTYSDGKLYTRSKKRGNYRKALEILHYHGADEAILYDAHPHIGTDRLPRVIAAMRETILRAGGVIRFGSRVTDLLLTRDKSAVVGVVTHDGERIKTQAVVLATGHSARDIYELLHQRGVYIEAKPFAMGVRVEHRQELIDRIQYKTADPYLPAASYSLVAQVPSGLSGKTAPKTRGVYSFCMCPGGFIVPAVTDNGECVVNGMSPSGRNNVFANSGIVTQILPEDYADLVPHFGPLAGLRFQQQLEKMGYAQGGGAQVAPAQRLDAFVGGFRCGETLPTSYHPGLAASDMDKWMPRFIAQALRNGFRAFDQKMRGFLTAEAQVIGIESRTSSPVRIPRDKETCMHPQVAGLFPAGEGAGYAGGIISAAVDGATVAAAAVRFIQSKQ</sequence>
<dbReference type="PANTHER" id="PTHR42842:SF3">
    <property type="entry name" value="FAD_NAD(P)-BINDING OXIDOREDUCTASE FAMILY PROTEIN"/>
    <property type="match status" value="1"/>
</dbReference>
<dbReference type="PIRSF" id="PIRSF038984">
    <property type="entry name" value="FAD_binding_protein"/>
    <property type="match status" value="1"/>
</dbReference>
<dbReference type="Pfam" id="PF21688">
    <property type="entry name" value="FAD-depend_C"/>
    <property type="match status" value="1"/>
</dbReference>
<feature type="domain" description="FAD/NAD(P)-binding" evidence="1">
    <location>
        <begin position="91"/>
        <end position="262"/>
    </location>
</feature>